<proteinExistence type="predicted"/>
<dbReference type="InParanoid" id="K1Q1E0"/>
<dbReference type="AlphaFoldDB" id="K1Q1E0"/>
<organism evidence="1">
    <name type="scientific">Magallana gigas</name>
    <name type="common">Pacific oyster</name>
    <name type="synonym">Crassostrea gigas</name>
    <dbReference type="NCBI Taxonomy" id="29159"/>
    <lineage>
        <taxon>Eukaryota</taxon>
        <taxon>Metazoa</taxon>
        <taxon>Spiralia</taxon>
        <taxon>Lophotrochozoa</taxon>
        <taxon>Mollusca</taxon>
        <taxon>Bivalvia</taxon>
        <taxon>Autobranchia</taxon>
        <taxon>Pteriomorphia</taxon>
        <taxon>Ostreida</taxon>
        <taxon>Ostreoidea</taxon>
        <taxon>Ostreidae</taxon>
        <taxon>Magallana</taxon>
    </lineage>
</organism>
<dbReference type="EMBL" id="JH818600">
    <property type="protein sequence ID" value="EKC30277.1"/>
    <property type="molecule type" value="Genomic_DNA"/>
</dbReference>
<gene>
    <name evidence="1" type="ORF">CGI_10024509</name>
</gene>
<dbReference type="HOGENOM" id="CLU_1983690_0_0_1"/>
<accession>K1Q1E0</accession>
<evidence type="ECO:0000313" key="1">
    <source>
        <dbReference type="EMBL" id="EKC30277.1"/>
    </source>
</evidence>
<sequence length="126" mass="14794">MKDITGRRDQAEYFFKLCDMLPNEMKEIACAYLEGIVSLPKEKSTHEDLSLAKNWIQQNRENLLDEIDSEFIKSIIQLEDVPEEVKSSWFDPNKSRKEKATIFLDFVLQKDEYVKALKKTIEESSE</sequence>
<reference evidence="1" key="1">
    <citation type="journal article" date="2012" name="Nature">
        <title>The oyster genome reveals stress adaptation and complexity of shell formation.</title>
        <authorList>
            <person name="Zhang G."/>
            <person name="Fang X."/>
            <person name="Guo X."/>
            <person name="Li L."/>
            <person name="Luo R."/>
            <person name="Xu F."/>
            <person name="Yang P."/>
            <person name="Zhang L."/>
            <person name="Wang X."/>
            <person name="Qi H."/>
            <person name="Xiong Z."/>
            <person name="Que H."/>
            <person name="Xie Y."/>
            <person name="Holland P.W."/>
            <person name="Paps J."/>
            <person name="Zhu Y."/>
            <person name="Wu F."/>
            <person name="Chen Y."/>
            <person name="Wang J."/>
            <person name="Peng C."/>
            <person name="Meng J."/>
            <person name="Yang L."/>
            <person name="Liu J."/>
            <person name="Wen B."/>
            <person name="Zhang N."/>
            <person name="Huang Z."/>
            <person name="Zhu Q."/>
            <person name="Feng Y."/>
            <person name="Mount A."/>
            <person name="Hedgecock D."/>
            <person name="Xu Z."/>
            <person name="Liu Y."/>
            <person name="Domazet-Loso T."/>
            <person name="Du Y."/>
            <person name="Sun X."/>
            <person name="Zhang S."/>
            <person name="Liu B."/>
            <person name="Cheng P."/>
            <person name="Jiang X."/>
            <person name="Li J."/>
            <person name="Fan D."/>
            <person name="Wang W."/>
            <person name="Fu W."/>
            <person name="Wang T."/>
            <person name="Wang B."/>
            <person name="Zhang J."/>
            <person name="Peng Z."/>
            <person name="Li Y."/>
            <person name="Li N."/>
            <person name="Wang J."/>
            <person name="Chen M."/>
            <person name="He Y."/>
            <person name="Tan F."/>
            <person name="Song X."/>
            <person name="Zheng Q."/>
            <person name="Huang R."/>
            <person name="Yang H."/>
            <person name="Du X."/>
            <person name="Chen L."/>
            <person name="Yang M."/>
            <person name="Gaffney P.M."/>
            <person name="Wang S."/>
            <person name="Luo L."/>
            <person name="She Z."/>
            <person name="Ming Y."/>
            <person name="Huang W."/>
            <person name="Zhang S."/>
            <person name="Huang B."/>
            <person name="Zhang Y."/>
            <person name="Qu T."/>
            <person name="Ni P."/>
            <person name="Miao G."/>
            <person name="Wang J."/>
            <person name="Wang Q."/>
            <person name="Steinberg C.E."/>
            <person name="Wang H."/>
            <person name="Li N."/>
            <person name="Qian L."/>
            <person name="Zhang G."/>
            <person name="Li Y."/>
            <person name="Yang H."/>
            <person name="Liu X."/>
            <person name="Wang J."/>
            <person name="Yin Y."/>
            <person name="Wang J."/>
        </authorList>
    </citation>
    <scope>NUCLEOTIDE SEQUENCE [LARGE SCALE GENOMIC DNA]</scope>
    <source>
        <strain evidence="1">05x7-T-G4-1.051#20</strain>
    </source>
</reference>
<name>K1Q1E0_MAGGI</name>
<protein>
    <submittedName>
        <fullName evidence="1">Uncharacterized protein</fullName>
    </submittedName>
</protein>